<evidence type="ECO:0000313" key="8">
    <source>
        <dbReference type="Proteomes" id="UP000243807"/>
    </source>
</evidence>
<evidence type="ECO:0000256" key="4">
    <source>
        <dbReference type="ARBA" id="ARBA00023125"/>
    </source>
</evidence>
<dbReference type="Pfam" id="PF25601">
    <property type="entry name" value="AAA_lid_14"/>
    <property type="match status" value="1"/>
</dbReference>
<gene>
    <name evidence="7" type="ORF">BW247_08325</name>
</gene>
<name>A0A1P8UH46_9GAMM</name>
<dbReference type="InterPro" id="IPR058031">
    <property type="entry name" value="AAA_lid_NorR"/>
</dbReference>
<keyword evidence="1" id="KW-0547">Nucleotide-binding</keyword>
<organism evidence="7 8">
    <name type="scientific">Acidihalobacter ferrooxydans</name>
    <dbReference type="NCBI Taxonomy" id="1765967"/>
    <lineage>
        <taxon>Bacteria</taxon>
        <taxon>Pseudomonadati</taxon>
        <taxon>Pseudomonadota</taxon>
        <taxon>Gammaproteobacteria</taxon>
        <taxon>Chromatiales</taxon>
        <taxon>Ectothiorhodospiraceae</taxon>
        <taxon>Acidihalobacter</taxon>
    </lineage>
</organism>
<dbReference type="InterPro" id="IPR009057">
    <property type="entry name" value="Homeodomain-like_sf"/>
</dbReference>
<dbReference type="SUPFAM" id="SSF55781">
    <property type="entry name" value="GAF domain-like"/>
    <property type="match status" value="1"/>
</dbReference>
<protein>
    <submittedName>
        <fullName evidence="7">Sigma-54-dependent Fis family transcriptional regulator</fullName>
    </submittedName>
</protein>
<dbReference type="Proteomes" id="UP000243807">
    <property type="component" value="Chromosome"/>
</dbReference>
<dbReference type="AlphaFoldDB" id="A0A1P8UH46"/>
<evidence type="ECO:0000256" key="2">
    <source>
        <dbReference type="ARBA" id="ARBA00022840"/>
    </source>
</evidence>
<feature type="domain" description="Sigma-54 factor interaction" evidence="6">
    <location>
        <begin position="336"/>
        <end position="562"/>
    </location>
</feature>
<keyword evidence="4" id="KW-0238">DNA-binding</keyword>
<dbReference type="GO" id="GO:0006355">
    <property type="term" value="P:regulation of DNA-templated transcription"/>
    <property type="evidence" value="ECO:0007669"/>
    <property type="project" value="InterPro"/>
</dbReference>
<reference evidence="7 8" key="1">
    <citation type="submission" date="2017-01" db="EMBL/GenBank/DDBJ databases">
        <title>Draft sequence of Acidihalobacter ferrooxidans strain DSM 14175 (strain V8).</title>
        <authorList>
            <person name="Khaleque H.N."/>
            <person name="Ramsay J.P."/>
            <person name="Murphy R.J.T."/>
            <person name="Kaksonen A.H."/>
            <person name="Boxall N.J."/>
            <person name="Watkin E.L.J."/>
        </authorList>
    </citation>
    <scope>NUCLEOTIDE SEQUENCE [LARGE SCALE GENOMIC DNA]</scope>
    <source>
        <strain evidence="7 8">V8</strain>
    </source>
</reference>
<dbReference type="Pfam" id="PF00158">
    <property type="entry name" value="Sigma54_activat"/>
    <property type="match status" value="1"/>
</dbReference>
<dbReference type="RefSeq" id="WP_076836742.1">
    <property type="nucleotide sequence ID" value="NZ_CP019434.1"/>
</dbReference>
<dbReference type="InterPro" id="IPR002078">
    <property type="entry name" value="Sigma_54_int"/>
</dbReference>
<dbReference type="Pfam" id="PF02954">
    <property type="entry name" value="HTH_8"/>
    <property type="match status" value="1"/>
</dbReference>
<evidence type="ECO:0000256" key="1">
    <source>
        <dbReference type="ARBA" id="ARBA00022741"/>
    </source>
</evidence>
<evidence type="ECO:0000313" key="7">
    <source>
        <dbReference type="EMBL" id="APZ43094.1"/>
    </source>
</evidence>
<evidence type="ECO:0000256" key="5">
    <source>
        <dbReference type="ARBA" id="ARBA00023163"/>
    </source>
</evidence>
<keyword evidence="8" id="KW-1185">Reference proteome</keyword>
<dbReference type="InterPro" id="IPR029016">
    <property type="entry name" value="GAF-like_dom_sf"/>
</dbReference>
<dbReference type="GO" id="GO:0043565">
    <property type="term" value="F:sequence-specific DNA binding"/>
    <property type="evidence" value="ECO:0007669"/>
    <property type="project" value="InterPro"/>
</dbReference>
<dbReference type="InterPro" id="IPR002197">
    <property type="entry name" value="HTH_Fis"/>
</dbReference>
<dbReference type="Gene3D" id="3.40.50.300">
    <property type="entry name" value="P-loop containing nucleotide triphosphate hydrolases"/>
    <property type="match status" value="1"/>
</dbReference>
<dbReference type="InterPro" id="IPR027417">
    <property type="entry name" value="P-loop_NTPase"/>
</dbReference>
<dbReference type="Gene3D" id="1.10.8.60">
    <property type="match status" value="1"/>
</dbReference>
<dbReference type="OrthoDB" id="9804019at2"/>
<dbReference type="PROSITE" id="PS50045">
    <property type="entry name" value="SIGMA54_INTERACT_4"/>
    <property type="match status" value="1"/>
</dbReference>
<dbReference type="GO" id="GO:0005524">
    <property type="term" value="F:ATP binding"/>
    <property type="evidence" value="ECO:0007669"/>
    <property type="project" value="UniProtKB-KW"/>
</dbReference>
<dbReference type="KEGG" id="afy:BW247_08325"/>
<dbReference type="FunFam" id="3.40.50.300:FF:000006">
    <property type="entry name" value="DNA-binding transcriptional regulator NtrC"/>
    <property type="match status" value="1"/>
</dbReference>
<dbReference type="Pfam" id="PF01590">
    <property type="entry name" value="GAF"/>
    <property type="match status" value="1"/>
</dbReference>
<dbReference type="STRING" id="1765967.BW247_08325"/>
<evidence type="ECO:0000259" key="6">
    <source>
        <dbReference type="PROSITE" id="PS50045"/>
    </source>
</evidence>
<dbReference type="SUPFAM" id="SSF52540">
    <property type="entry name" value="P-loop containing nucleoside triphosphate hydrolases"/>
    <property type="match status" value="1"/>
</dbReference>
<keyword evidence="3" id="KW-0805">Transcription regulation</keyword>
<dbReference type="InterPro" id="IPR025944">
    <property type="entry name" value="Sigma_54_int_dom_CS"/>
</dbReference>
<proteinExistence type="predicted"/>
<dbReference type="InterPro" id="IPR025943">
    <property type="entry name" value="Sigma_54_int_dom_ATP-bd_2"/>
</dbReference>
<dbReference type="PRINTS" id="PR01590">
    <property type="entry name" value="HTHFIS"/>
</dbReference>
<dbReference type="PANTHER" id="PTHR32071">
    <property type="entry name" value="TRANSCRIPTIONAL REGULATORY PROTEIN"/>
    <property type="match status" value="1"/>
</dbReference>
<sequence>MSDREVARHLERIQAIIADGALAHDVESYISDSWRRCVAEHRLNPSDCREPEVLESALLRERRQRHERLLSLASDEMGSLYQQVAGSGHVVILTDADGCVLDYVGDMALERQTGSAGLLPGALWNERVQGTNGMGTCLMTGKPVTVHHDEHFLVRNTVLTCSAAPIYDPEGDLMAVLDVSSTASVAQQHALSLVGMSAQLIENRVFHCAYRDQYLLHFHSRPEFLNTLGEGVLSFDPAGRVLGATRSALFQLGVDARVTLVGQDIAEVFDMRLADLIDEAARLHHGQPIPLRGVVDGRRFFASLKCPARSGSHTGHNVRAAKIRDAGASELDLEQLNFGDPRMAQAIRQAKKLIDRDVSLLLSGPTGVGKGLFAKALHGYSDRADKPFVTVNCAAIPETLIESELFGYKAGAFTGANRQGSRGKIVLANGGTLFLDEIGDMPLPLQARLLRVLEEREVVPLGADTAIRVDLNIISATHRDLKTLVQCGEFREDLYYRLRGQALILPPLRQRTDKRQLIEYILKLEQAEDRVRLEPEAMHLLLAYAWPGNIRELRNTLRTLIALCEDERISAADLADEFHQETGADDPQCADTGVSEAQNPLASAERAVLLRELESMRWNVAKVARNFRVSRNTLYRKMRRYGIKPPR</sequence>
<accession>A0A1P8UH46</accession>
<keyword evidence="2" id="KW-0067">ATP-binding</keyword>
<dbReference type="SMART" id="SM00382">
    <property type="entry name" value="AAA"/>
    <property type="match status" value="1"/>
</dbReference>
<dbReference type="EMBL" id="CP019434">
    <property type="protein sequence ID" value="APZ43094.1"/>
    <property type="molecule type" value="Genomic_DNA"/>
</dbReference>
<dbReference type="InterPro" id="IPR003018">
    <property type="entry name" value="GAF"/>
</dbReference>
<keyword evidence="5" id="KW-0804">Transcription</keyword>
<dbReference type="PROSITE" id="PS00688">
    <property type="entry name" value="SIGMA54_INTERACT_3"/>
    <property type="match status" value="1"/>
</dbReference>
<evidence type="ECO:0000256" key="3">
    <source>
        <dbReference type="ARBA" id="ARBA00023015"/>
    </source>
</evidence>
<dbReference type="CDD" id="cd00009">
    <property type="entry name" value="AAA"/>
    <property type="match status" value="1"/>
</dbReference>
<dbReference type="Gene3D" id="1.10.10.60">
    <property type="entry name" value="Homeodomain-like"/>
    <property type="match status" value="1"/>
</dbReference>
<dbReference type="InterPro" id="IPR003593">
    <property type="entry name" value="AAA+_ATPase"/>
</dbReference>
<dbReference type="Gene3D" id="3.30.450.40">
    <property type="match status" value="1"/>
</dbReference>
<dbReference type="PROSITE" id="PS00676">
    <property type="entry name" value="SIGMA54_INTERACT_2"/>
    <property type="match status" value="1"/>
</dbReference>
<dbReference type="SUPFAM" id="SSF46689">
    <property type="entry name" value="Homeodomain-like"/>
    <property type="match status" value="1"/>
</dbReference>
<dbReference type="PANTHER" id="PTHR32071:SF77">
    <property type="entry name" value="TRANSCRIPTIONAL REGULATORY PROTEIN"/>
    <property type="match status" value="1"/>
</dbReference>